<keyword evidence="1" id="KW-0472">Membrane</keyword>
<dbReference type="PANTHER" id="PTHR36834">
    <property type="entry name" value="MEMBRANE PROTEIN-RELATED"/>
    <property type="match status" value="1"/>
</dbReference>
<dbReference type="RefSeq" id="WP_104409282.1">
    <property type="nucleotide sequence ID" value="NZ_PTIS01000002.1"/>
</dbReference>
<organism evidence="3 4">
    <name type="scientific">Clostridium algidicarnis DSM 15099</name>
    <dbReference type="NCBI Taxonomy" id="1121295"/>
    <lineage>
        <taxon>Bacteria</taxon>
        <taxon>Bacillati</taxon>
        <taxon>Bacillota</taxon>
        <taxon>Clostridia</taxon>
        <taxon>Eubacteriales</taxon>
        <taxon>Clostridiaceae</taxon>
        <taxon>Clostridium</taxon>
    </lineage>
</organism>
<evidence type="ECO:0000256" key="1">
    <source>
        <dbReference type="SAM" id="Phobius"/>
    </source>
</evidence>
<feature type="transmembrane region" description="Helical" evidence="1">
    <location>
        <begin position="82"/>
        <end position="103"/>
    </location>
</feature>
<dbReference type="Proteomes" id="UP000239863">
    <property type="component" value="Unassembled WGS sequence"/>
</dbReference>
<proteinExistence type="predicted"/>
<dbReference type="InterPro" id="IPR006976">
    <property type="entry name" value="VanZ-like"/>
</dbReference>
<dbReference type="InterPro" id="IPR053150">
    <property type="entry name" value="Teicoplanin_resist-assoc"/>
</dbReference>
<feature type="transmembrane region" description="Helical" evidence="1">
    <location>
        <begin position="110"/>
        <end position="131"/>
    </location>
</feature>
<comment type="caution">
    <text evidence="3">The sequence shown here is derived from an EMBL/GenBank/DDBJ whole genome shotgun (WGS) entry which is preliminary data.</text>
</comment>
<dbReference type="OrthoDB" id="9805025at2"/>
<gene>
    <name evidence="3" type="ORF">BD821_102204</name>
</gene>
<dbReference type="PANTHER" id="PTHR36834:SF2">
    <property type="entry name" value="MEMBRANE PROTEIN"/>
    <property type="match status" value="1"/>
</dbReference>
<evidence type="ECO:0000259" key="2">
    <source>
        <dbReference type="Pfam" id="PF04892"/>
    </source>
</evidence>
<keyword evidence="1" id="KW-0812">Transmembrane</keyword>
<feature type="transmembrane region" description="Helical" evidence="1">
    <location>
        <begin position="12"/>
        <end position="35"/>
    </location>
</feature>
<keyword evidence="1" id="KW-1133">Transmembrane helix</keyword>
<feature type="transmembrane region" description="Helical" evidence="1">
    <location>
        <begin position="137"/>
        <end position="154"/>
    </location>
</feature>
<dbReference type="Pfam" id="PF04892">
    <property type="entry name" value="VanZ"/>
    <property type="match status" value="1"/>
</dbReference>
<evidence type="ECO:0000313" key="4">
    <source>
        <dbReference type="Proteomes" id="UP000239863"/>
    </source>
</evidence>
<reference evidence="3 4" key="1">
    <citation type="submission" date="2018-02" db="EMBL/GenBank/DDBJ databases">
        <title>Genomic Encyclopedia of Archaeal and Bacterial Type Strains, Phase II (KMG-II): from individual species to whole genera.</title>
        <authorList>
            <person name="Goeker M."/>
        </authorList>
    </citation>
    <scope>NUCLEOTIDE SEQUENCE [LARGE SCALE GENOMIC DNA]</scope>
    <source>
        <strain evidence="3 4">DSM 15099</strain>
    </source>
</reference>
<accession>A0A2S6G0L8</accession>
<sequence length="171" mass="19344">MNKRLNFKGFKLLMWLIFLIYLAILVEVVILKNGTAITIARSRATLGLEMPLSKRIAYSNFIPFKTILLYISGQGYNSIQNIFGNILVFIPLGFLLPILFNSCKRLNNTIFISILVSASIETIQLLFNFGSCDIDDLILNTLGSIIGFVIYNNINFSIDNNLKLEIKTKNK</sequence>
<protein>
    <submittedName>
        <fullName evidence="3">Glycopeptide antibiotics resistance protein</fullName>
    </submittedName>
</protein>
<name>A0A2S6G0L8_9CLOT</name>
<feature type="domain" description="VanZ-like" evidence="2">
    <location>
        <begin position="18"/>
        <end position="152"/>
    </location>
</feature>
<dbReference type="EMBL" id="PTIS01000002">
    <property type="protein sequence ID" value="PPK49286.1"/>
    <property type="molecule type" value="Genomic_DNA"/>
</dbReference>
<dbReference type="AlphaFoldDB" id="A0A2S6G0L8"/>
<evidence type="ECO:0000313" key="3">
    <source>
        <dbReference type="EMBL" id="PPK49286.1"/>
    </source>
</evidence>